<reference evidence="2" key="1">
    <citation type="submission" date="2020-05" db="EMBL/GenBank/DDBJ databases">
        <title>WGS assembly of Panicum virgatum.</title>
        <authorList>
            <person name="Lovell J.T."/>
            <person name="Jenkins J."/>
            <person name="Shu S."/>
            <person name="Juenger T.E."/>
            <person name="Schmutz J."/>
        </authorList>
    </citation>
    <scope>NUCLEOTIDE SEQUENCE</scope>
    <source>
        <strain evidence="2">AP13</strain>
    </source>
</reference>
<keyword evidence="3" id="KW-1185">Reference proteome</keyword>
<accession>A0A8T0RFJ3</accession>
<feature type="region of interest" description="Disordered" evidence="1">
    <location>
        <begin position="39"/>
        <end position="80"/>
    </location>
</feature>
<protein>
    <submittedName>
        <fullName evidence="2">Uncharacterized protein</fullName>
    </submittedName>
</protein>
<comment type="caution">
    <text evidence="2">The sequence shown here is derived from an EMBL/GenBank/DDBJ whole genome shotgun (WGS) entry which is preliminary data.</text>
</comment>
<sequence length="80" mass="8235">MESRPAYGHRGEVPVRPSLVSLARLREVEAEVPPAAPPALDLLLQPRDDGFSSAGVPAASSFASENSRPGARGDPGVGST</sequence>
<gene>
    <name evidence="2" type="ORF">PVAP13_6KG281906</name>
</gene>
<evidence type="ECO:0000313" key="2">
    <source>
        <dbReference type="EMBL" id="KAG2584204.1"/>
    </source>
</evidence>
<name>A0A8T0RFJ3_PANVG</name>
<organism evidence="2 3">
    <name type="scientific">Panicum virgatum</name>
    <name type="common">Blackwell switchgrass</name>
    <dbReference type="NCBI Taxonomy" id="38727"/>
    <lineage>
        <taxon>Eukaryota</taxon>
        <taxon>Viridiplantae</taxon>
        <taxon>Streptophyta</taxon>
        <taxon>Embryophyta</taxon>
        <taxon>Tracheophyta</taxon>
        <taxon>Spermatophyta</taxon>
        <taxon>Magnoliopsida</taxon>
        <taxon>Liliopsida</taxon>
        <taxon>Poales</taxon>
        <taxon>Poaceae</taxon>
        <taxon>PACMAD clade</taxon>
        <taxon>Panicoideae</taxon>
        <taxon>Panicodae</taxon>
        <taxon>Paniceae</taxon>
        <taxon>Panicinae</taxon>
        <taxon>Panicum</taxon>
        <taxon>Panicum sect. Hiantes</taxon>
    </lineage>
</organism>
<dbReference type="EMBL" id="CM029047">
    <property type="protein sequence ID" value="KAG2584204.1"/>
    <property type="molecule type" value="Genomic_DNA"/>
</dbReference>
<dbReference type="AlphaFoldDB" id="A0A8T0RFJ3"/>
<evidence type="ECO:0000256" key="1">
    <source>
        <dbReference type="SAM" id="MobiDB-lite"/>
    </source>
</evidence>
<dbReference type="Proteomes" id="UP000823388">
    <property type="component" value="Chromosome 6K"/>
</dbReference>
<proteinExistence type="predicted"/>
<evidence type="ECO:0000313" key="3">
    <source>
        <dbReference type="Proteomes" id="UP000823388"/>
    </source>
</evidence>